<evidence type="ECO:0000313" key="3">
    <source>
        <dbReference type="Proteomes" id="UP001529510"/>
    </source>
</evidence>
<name>A0ABD0RXF3_CIRMR</name>
<reference evidence="2 3" key="1">
    <citation type="submission" date="2024-05" db="EMBL/GenBank/DDBJ databases">
        <title>Genome sequencing and assembly of Indian major carp, Cirrhinus mrigala (Hamilton, 1822).</title>
        <authorList>
            <person name="Mohindra V."/>
            <person name="Chowdhury L.M."/>
            <person name="Lal K."/>
            <person name="Jena J.K."/>
        </authorList>
    </citation>
    <scope>NUCLEOTIDE SEQUENCE [LARGE SCALE GENOMIC DNA]</scope>
    <source>
        <strain evidence="2">CM1030</strain>
        <tissue evidence="2">Blood</tissue>
    </source>
</reference>
<keyword evidence="3" id="KW-1185">Reference proteome</keyword>
<evidence type="ECO:0000256" key="1">
    <source>
        <dbReference type="SAM" id="MobiDB-lite"/>
    </source>
</evidence>
<sequence>CVVMELCLPRLCPVMSTPPPSTTPVPRASRSATQSAQRPPITPAWLPVASAVWECFRSMGLGRLLRLCSR</sequence>
<protein>
    <submittedName>
        <fullName evidence="2">Uncharacterized protein</fullName>
    </submittedName>
</protein>
<feature type="non-terminal residue" evidence="2">
    <location>
        <position position="1"/>
    </location>
</feature>
<accession>A0ABD0RXF3</accession>
<feature type="non-terminal residue" evidence="2">
    <location>
        <position position="70"/>
    </location>
</feature>
<organism evidence="2 3">
    <name type="scientific">Cirrhinus mrigala</name>
    <name type="common">Mrigala</name>
    <dbReference type="NCBI Taxonomy" id="683832"/>
    <lineage>
        <taxon>Eukaryota</taxon>
        <taxon>Metazoa</taxon>
        <taxon>Chordata</taxon>
        <taxon>Craniata</taxon>
        <taxon>Vertebrata</taxon>
        <taxon>Euteleostomi</taxon>
        <taxon>Actinopterygii</taxon>
        <taxon>Neopterygii</taxon>
        <taxon>Teleostei</taxon>
        <taxon>Ostariophysi</taxon>
        <taxon>Cypriniformes</taxon>
        <taxon>Cyprinidae</taxon>
        <taxon>Labeoninae</taxon>
        <taxon>Labeonini</taxon>
        <taxon>Cirrhinus</taxon>
    </lineage>
</organism>
<evidence type="ECO:0000313" key="2">
    <source>
        <dbReference type="EMBL" id="KAL0203192.1"/>
    </source>
</evidence>
<gene>
    <name evidence="2" type="ORF">M9458_001210</name>
</gene>
<dbReference type="AlphaFoldDB" id="A0ABD0RXF3"/>
<feature type="region of interest" description="Disordered" evidence="1">
    <location>
        <begin position="16"/>
        <end position="38"/>
    </location>
</feature>
<proteinExistence type="predicted"/>
<dbReference type="EMBL" id="JAMKFB020000001">
    <property type="protein sequence ID" value="KAL0203192.1"/>
    <property type="molecule type" value="Genomic_DNA"/>
</dbReference>
<comment type="caution">
    <text evidence="2">The sequence shown here is derived from an EMBL/GenBank/DDBJ whole genome shotgun (WGS) entry which is preliminary data.</text>
</comment>
<dbReference type="Proteomes" id="UP001529510">
    <property type="component" value="Unassembled WGS sequence"/>
</dbReference>